<dbReference type="EMBL" id="KK088415">
    <property type="protein sequence ID" value="EYE97636.1"/>
    <property type="molecule type" value="Genomic_DNA"/>
</dbReference>
<dbReference type="RefSeq" id="XP_040641324.1">
    <property type="nucleotide sequence ID" value="XM_040778272.1"/>
</dbReference>
<dbReference type="GeneID" id="63693396"/>
<sequence>MISHGILHELLLCTPYKASLNQYSSGMNPYSILCEQMKIHSQIHRRRAQKPRLEPMPCDSLSPSSSNLQSSQIFCVICFIFLCYDDDDVRWHYNIYENDEREVDSFGD</sequence>
<evidence type="ECO:0000313" key="2">
    <source>
        <dbReference type="Proteomes" id="UP000019804"/>
    </source>
</evidence>
<gene>
    <name evidence="1" type="ORF">EURHEDRAFT_301396</name>
</gene>
<protein>
    <submittedName>
        <fullName evidence="1">Uncharacterized protein</fullName>
    </submittedName>
</protein>
<organism evidence="1 2">
    <name type="scientific">Aspergillus ruber (strain CBS 135680)</name>
    <dbReference type="NCBI Taxonomy" id="1388766"/>
    <lineage>
        <taxon>Eukaryota</taxon>
        <taxon>Fungi</taxon>
        <taxon>Dikarya</taxon>
        <taxon>Ascomycota</taxon>
        <taxon>Pezizomycotina</taxon>
        <taxon>Eurotiomycetes</taxon>
        <taxon>Eurotiomycetidae</taxon>
        <taxon>Eurotiales</taxon>
        <taxon>Aspergillaceae</taxon>
        <taxon>Aspergillus</taxon>
        <taxon>Aspergillus subgen. Aspergillus</taxon>
    </lineage>
</organism>
<reference evidence="2" key="1">
    <citation type="journal article" date="2014" name="Nat. Commun.">
        <title>Genomic adaptations of the halophilic Dead Sea filamentous fungus Eurotium rubrum.</title>
        <authorList>
            <person name="Kis-Papo T."/>
            <person name="Weig A.R."/>
            <person name="Riley R."/>
            <person name="Persoh D."/>
            <person name="Salamov A."/>
            <person name="Sun H."/>
            <person name="Lipzen A."/>
            <person name="Wasser S.P."/>
            <person name="Rambold G."/>
            <person name="Grigoriev I.V."/>
            <person name="Nevo E."/>
        </authorList>
    </citation>
    <scope>NUCLEOTIDE SEQUENCE [LARGE SCALE GENOMIC DNA]</scope>
    <source>
        <strain evidence="2">CBS 135680</strain>
    </source>
</reference>
<proteinExistence type="predicted"/>
<dbReference type="AlphaFoldDB" id="A0A017SLK0"/>
<accession>A0A017SLK0</accession>
<name>A0A017SLK0_ASPRC</name>
<evidence type="ECO:0000313" key="1">
    <source>
        <dbReference type="EMBL" id="EYE97636.1"/>
    </source>
</evidence>
<dbReference type="HOGENOM" id="CLU_2196388_0_0_1"/>
<keyword evidence="2" id="KW-1185">Reference proteome</keyword>
<dbReference type="Proteomes" id="UP000019804">
    <property type="component" value="Unassembled WGS sequence"/>
</dbReference>